<dbReference type="GO" id="GO:0016020">
    <property type="term" value="C:membrane"/>
    <property type="evidence" value="ECO:0007669"/>
    <property type="project" value="UniProtKB-SubCell"/>
</dbReference>
<dbReference type="EMBL" id="UINC01116917">
    <property type="protein sequence ID" value="SVC88984.1"/>
    <property type="molecule type" value="Genomic_DNA"/>
</dbReference>
<feature type="transmembrane region" description="Helical" evidence="5">
    <location>
        <begin position="203"/>
        <end position="226"/>
    </location>
</feature>
<feature type="domain" description="SHOCT" evidence="7">
    <location>
        <begin position="268"/>
        <end position="295"/>
    </location>
</feature>
<keyword evidence="4 5" id="KW-0472">Membrane</keyword>
<reference evidence="8" key="1">
    <citation type="submission" date="2018-05" db="EMBL/GenBank/DDBJ databases">
        <authorList>
            <person name="Lanie J.A."/>
            <person name="Ng W.-L."/>
            <person name="Kazmierczak K.M."/>
            <person name="Andrzejewski T.M."/>
            <person name="Davidsen T.M."/>
            <person name="Wayne K.J."/>
            <person name="Tettelin H."/>
            <person name="Glass J.I."/>
            <person name="Rusch D."/>
            <person name="Podicherti R."/>
            <person name="Tsui H.-C.T."/>
            <person name="Winkler M.E."/>
        </authorList>
    </citation>
    <scope>NUCLEOTIDE SEQUENCE</scope>
</reference>
<accession>A0A382QU00</accession>
<comment type="subcellular location">
    <subcellularLocation>
        <location evidence="1">Membrane</location>
        <topology evidence="1">Multi-pass membrane protein</topology>
    </subcellularLocation>
</comment>
<feature type="transmembrane region" description="Helical" evidence="5">
    <location>
        <begin position="177"/>
        <end position="197"/>
    </location>
</feature>
<feature type="transmembrane region" description="Helical" evidence="5">
    <location>
        <begin position="43"/>
        <end position="62"/>
    </location>
</feature>
<protein>
    <recommendedName>
        <fullName evidence="9">TM2 domain-containing protein</fullName>
    </recommendedName>
</protein>
<gene>
    <name evidence="8" type="ORF">METZ01_LOCUS341838</name>
</gene>
<proteinExistence type="predicted"/>
<sequence length="296" mass="32827">MKTDLRPDSIRIFELLSLVVALIFLAIIIGTDVHYQRTSIKCLAASFILSALGMSPLVFMTIRVSRYKGEVARGLIVLGYILFSAFLGSYFYFVLIDPSGDFKTRSGNLETNLILNLYIIPWVVATIGIYFAFAKESTEWIYDKDNEKGALSNKDNLDSNKPSIESTDDSAISDKDFLPTMLLCFFLGGLGIHRFFVGKTGTGILMLLTFGGLGIWWLIDLIMIAIGSFTDIEGRAITYQSANTANTAPSTHIPEKVVEAPPAKDIPAEIEKLADLKDKGIITDEEFQQKKQELLD</sequence>
<feature type="non-terminal residue" evidence="8">
    <location>
        <position position="296"/>
    </location>
</feature>
<keyword evidence="2 5" id="KW-0812">Transmembrane</keyword>
<evidence type="ECO:0000256" key="4">
    <source>
        <dbReference type="ARBA" id="ARBA00023136"/>
    </source>
</evidence>
<evidence type="ECO:0000256" key="5">
    <source>
        <dbReference type="SAM" id="Phobius"/>
    </source>
</evidence>
<dbReference type="Pfam" id="PF09851">
    <property type="entry name" value="SHOCT"/>
    <property type="match status" value="1"/>
</dbReference>
<name>A0A382QU00_9ZZZZ</name>
<evidence type="ECO:0000256" key="3">
    <source>
        <dbReference type="ARBA" id="ARBA00022989"/>
    </source>
</evidence>
<keyword evidence="3 5" id="KW-1133">Transmembrane helix</keyword>
<evidence type="ECO:0000256" key="1">
    <source>
        <dbReference type="ARBA" id="ARBA00004141"/>
    </source>
</evidence>
<feature type="transmembrane region" description="Helical" evidence="5">
    <location>
        <begin position="113"/>
        <end position="134"/>
    </location>
</feature>
<evidence type="ECO:0000259" key="7">
    <source>
        <dbReference type="Pfam" id="PF09851"/>
    </source>
</evidence>
<dbReference type="AlphaFoldDB" id="A0A382QU00"/>
<evidence type="ECO:0008006" key="9">
    <source>
        <dbReference type="Google" id="ProtNLM"/>
    </source>
</evidence>
<evidence type="ECO:0000256" key="2">
    <source>
        <dbReference type="ARBA" id="ARBA00022692"/>
    </source>
</evidence>
<dbReference type="PANTHER" id="PTHR21016:SF25">
    <property type="entry name" value="TM2 DOMAIN-CONTAINING PROTEIN DDB_G0277895-RELATED"/>
    <property type="match status" value="1"/>
</dbReference>
<dbReference type="InterPro" id="IPR018649">
    <property type="entry name" value="SHOCT"/>
</dbReference>
<dbReference type="InterPro" id="IPR050932">
    <property type="entry name" value="TM2D1-3-like"/>
</dbReference>
<dbReference type="InterPro" id="IPR007829">
    <property type="entry name" value="TM2"/>
</dbReference>
<organism evidence="8">
    <name type="scientific">marine metagenome</name>
    <dbReference type="NCBI Taxonomy" id="408172"/>
    <lineage>
        <taxon>unclassified sequences</taxon>
        <taxon>metagenomes</taxon>
        <taxon>ecological metagenomes</taxon>
    </lineage>
</organism>
<feature type="domain" description="TM2" evidence="6">
    <location>
        <begin position="174"/>
        <end position="222"/>
    </location>
</feature>
<evidence type="ECO:0000313" key="8">
    <source>
        <dbReference type="EMBL" id="SVC88984.1"/>
    </source>
</evidence>
<feature type="transmembrane region" description="Helical" evidence="5">
    <location>
        <begin position="74"/>
        <end position="93"/>
    </location>
</feature>
<feature type="transmembrane region" description="Helical" evidence="5">
    <location>
        <begin position="12"/>
        <end position="31"/>
    </location>
</feature>
<evidence type="ECO:0000259" key="6">
    <source>
        <dbReference type="Pfam" id="PF05154"/>
    </source>
</evidence>
<dbReference type="PANTHER" id="PTHR21016">
    <property type="entry name" value="BETA-AMYLOID BINDING PROTEIN-RELATED"/>
    <property type="match status" value="1"/>
</dbReference>
<dbReference type="Pfam" id="PF05154">
    <property type="entry name" value="TM2"/>
    <property type="match status" value="1"/>
</dbReference>